<dbReference type="EMBL" id="CP002046">
    <property type="protein sequence ID" value="EAP87786.1"/>
    <property type="molecule type" value="Genomic_DNA"/>
</dbReference>
<name>A3U6B9_CROAH</name>
<dbReference type="Proteomes" id="UP000002297">
    <property type="component" value="Chromosome"/>
</dbReference>
<dbReference type="HOGENOM" id="CLU_145489_0_0_10"/>
<feature type="chain" id="PRO_5002660260" description="Lipoprotein" evidence="1">
    <location>
        <begin position="19"/>
        <end position="136"/>
    </location>
</feature>
<sequence length="136" mass="15630">MKKLMLLLLLGVCITACSIDDEEDFEFEFVNVESVNLPDTLVFGNTYQFEVVYNRPTECHFFAGFDYAKNQNTREVAVINAFEQNQSCPEMENLTGTTDLNFIVERDDFYIFKFYQGEDSNGDAQFLTVEVPVAEN</sequence>
<feature type="signal peptide" evidence="1">
    <location>
        <begin position="1"/>
        <end position="18"/>
    </location>
</feature>
<dbReference type="RefSeq" id="WP_013186462.1">
    <property type="nucleotide sequence ID" value="NC_014230.1"/>
</dbReference>
<protein>
    <recommendedName>
        <fullName evidence="4">Lipoprotein</fullName>
    </recommendedName>
</protein>
<keyword evidence="1" id="KW-0732">Signal</keyword>
<dbReference type="eggNOG" id="ENOG5032Y35">
    <property type="taxonomic scope" value="Bacteria"/>
</dbReference>
<evidence type="ECO:0000256" key="1">
    <source>
        <dbReference type="SAM" id="SignalP"/>
    </source>
</evidence>
<gene>
    <name evidence="2" type="ordered locus">CA2559_03485</name>
</gene>
<dbReference type="STRING" id="216432.CA2559_03485"/>
<dbReference type="KEGG" id="cat:CA2559_03485"/>
<proteinExistence type="predicted"/>
<evidence type="ECO:0008006" key="4">
    <source>
        <dbReference type="Google" id="ProtNLM"/>
    </source>
</evidence>
<dbReference type="OrthoDB" id="893802at2"/>
<keyword evidence="3" id="KW-1185">Reference proteome</keyword>
<organism evidence="2 3">
    <name type="scientific">Croceibacter atlanticus (strain ATCC BAA-628 / JCM 21780 / CIP 108009 / IAM 15332 / KCTC 12090 / HTCC2559)</name>
    <dbReference type="NCBI Taxonomy" id="216432"/>
    <lineage>
        <taxon>Bacteria</taxon>
        <taxon>Pseudomonadati</taxon>
        <taxon>Bacteroidota</taxon>
        <taxon>Flavobacteriia</taxon>
        <taxon>Flavobacteriales</taxon>
        <taxon>Flavobacteriaceae</taxon>
        <taxon>Croceibacter</taxon>
    </lineage>
</organism>
<evidence type="ECO:0000313" key="2">
    <source>
        <dbReference type="EMBL" id="EAP87786.1"/>
    </source>
</evidence>
<evidence type="ECO:0000313" key="3">
    <source>
        <dbReference type="Proteomes" id="UP000002297"/>
    </source>
</evidence>
<dbReference type="AlphaFoldDB" id="A3U6B9"/>
<dbReference type="GeneID" id="89452488"/>
<accession>A3U6B9</accession>
<reference evidence="2 3" key="1">
    <citation type="journal article" date="2010" name="J. Bacteriol.">
        <title>The complete genome sequence of Croceibacter atlanticus HTCC2559T.</title>
        <authorList>
            <person name="Oh H.M."/>
            <person name="Kang I."/>
            <person name="Ferriera S."/>
            <person name="Giovannoni S.J."/>
            <person name="Cho J.C."/>
        </authorList>
    </citation>
    <scope>NUCLEOTIDE SEQUENCE [LARGE SCALE GENOMIC DNA]</scope>
    <source>
        <strain evidence="3">ATCC BAA-628 / HTCC2559 / KCTC 12090</strain>
    </source>
</reference>